<evidence type="ECO:0000313" key="11">
    <source>
        <dbReference type="EMBL" id="ESU39415.1"/>
    </source>
</evidence>
<dbReference type="Gene3D" id="1.10.510.10">
    <property type="entry name" value="Transferase(Phosphotransferase) domain 1"/>
    <property type="match status" value="1"/>
</dbReference>
<name>V6TQW7_GIAIN</name>
<gene>
    <name evidence="11" type="ORF">DHA2_151613</name>
</gene>
<evidence type="ECO:0000313" key="12">
    <source>
        <dbReference type="Proteomes" id="UP000018320"/>
    </source>
</evidence>
<feature type="compositionally biased region" description="Polar residues" evidence="9">
    <location>
        <begin position="137"/>
        <end position="167"/>
    </location>
</feature>
<dbReference type="InterPro" id="IPR050660">
    <property type="entry name" value="NEK_Ser/Thr_kinase"/>
</dbReference>
<dbReference type="SUPFAM" id="SSF56112">
    <property type="entry name" value="Protein kinase-like (PK-like)"/>
    <property type="match status" value="1"/>
</dbReference>
<feature type="non-terminal residue" evidence="11">
    <location>
        <position position="1"/>
    </location>
</feature>
<keyword evidence="3" id="KW-0808">Transferase</keyword>
<comment type="caution">
    <text evidence="11">The sequence shown here is derived from an EMBL/GenBank/DDBJ whole genome shotgun (WGS) entry which is preliminary data.</text>
</comment>
<keyword evidence="4" id="KW-0547">Nucleotide-binding</keyword>
<feature type="region of interest" description="Disordered" evidence="9">
    <location>
        <begin position="135"/>
        <end position="172"/>
    </location>
</feature>
<dbReference type="InterPro" id="IPR000719">
    <property type="entry name" value="Prot_kinase_dom"/>
</dbReference>
<dbReference type="SMART" id="SM00220">
    <property type="entry name" value="S_TKc"/>
    <property type="match status" value="1"/>
</dbReference>
<dbReference type="Proteomes" id="UP000018320">
    <property type="component" value="Unassembled WGS sequence"/>
</dbReference>
<sequence>VVTGAILPIKILKTLSRRCGAHTCMAPLSHIYTDISTLSSTPAVVFFKANRRADAAPVLIKLFRTQEDSDSSARIKTIVSFTELLTVTSVALGTISAIREVDSDLLIEYALPPHATIQALPEYLLSKRALTARESGQKASVSRPSSKLNNRPSSTRNLEHSMSTPNISDFPGTETWCTTPRFSRRAYRSRSNKSQSKVTTATAAPEWKVIAATIDRWQERIVWQIVAQLVQGLADFYKAPESLRAGLTPTICPEAIFVVHDSCAPLRPEIVILACILDTHTPVSNTVYKAPELFRGATKGPAADIWALGCLAFEVVAQRKPRFNSAKLVKDPVLQNIDCSPSLLEFITSCCRFSPHERPSLVELMKSKIIHAVMTYMFGIAQTKSELTLVKQLDLTKINVRRLSKSKSFRPTRSEVPVSLTNRSESSDSLSITDILDLCVRSPDAGMHQLPLICYDVAARSGVLGQQCVTWEYDNPCFSADMNECISRRKLLSFLLLPNAADLISKEALSLLPFLTSFEAIKQLCDLSFDGIAMESDKEFTRQEEAQLLNNLDTIWATILNVPYIPGFLLQDDYFVDRITNELGACAAWVTENNNSIISIKTELCCIYTVLSSLYFTAPQEFCACFLTNNNRFNCILSTAFDQHISKLLTSILTEGHVPPFVITEAHQLFSHSVLQLTSRLDSSDSAIPSGHVFLLINLSGVLLSAATKQTRPIIDPPELIPIVSAIRSLISRGIQFKILVQHFITQLLLILSLSLMHELNNNVYLPISPAGATLTKLFSCVIKCFEDLPKRECAYHQHSSSHDTIHLIMVLSLTCQAFMLLTYIQRQHLKSLGLDVCFDVFAQDNLLKNSAFSSEKMQQPSMSDCITEYIGQTAYIGLRAPESWSQAKINFIKAFVPLKEQFIRFGQELVPYLAQLTLDKELSSVTIVQFFLCRLRNILLDLESQSSSSLGRVLTESSFFSKVQHYLILLAQKDGRRPLHATAFRQEYPEVVYLLATAKRLLYLALGKRDSEVFRGCITNNLQGQLQEYLKHCKQELLDIATESYIVNLDLTKTFVQTLT</sequence>
<keyword evidence="5 11" id="KW-0418">Kinase</keyword>
<proteinExistence type="predicted"/>
<dbReference type="VEuPathDB" id="GiardiaDB:QR46_3313"/>
<evidence type="ECO:0000259" key="10">
    <source>
        <dbReference type="PROSITE" id="PS50011"/>
    </source>
</evidence>
<dbReference type="PANTHER" id="PTHR43671:SF98">
    <property type="entry name" value="SERINE_THREONINE-PROTEIN KINASE NEK11"/>
    <property type="match status" value="1"/>
</dbReference>
<evidence type="ECO:0000256" key="6">
    <source>
        <dbReference type="ARBA" id="ARBA00022840"/>
    </source>
</evidence>
<comment type="catalytic activity">
    <reaction evidence="7">
        <text>L-threonyl-[protein] + ATP = O-phospho-L-threonyl-[protein] + ADP + H(+)</text>
        <dbReference type="Rhea" id="RHEA:46608"/>
        <dbReference type="Rhea" id="RHEA-COMP:11060"/>
        <dbReference type="Rhea" id="RHEA-COMP:11605"/>
        <dbReference type="ChEBI" id="CHEBI:15378"/>
        <dbReference type="ChEBI" id="CHEBI:30013"/>
        <dbReference type="ChEBI" id="CHEBI:30616"/>
        <dbReference type="ChEBI" id="CHEBI:61977"/>
        <dbReference type="ChEBI" id="CHEBI:456216"/>
        <dbReference type="EC" id="2.7.11.1"/>
    </reaction>
</comment>
<evidence type="ECO:0000256" key="4">
    <source>
        <dbReference type="ARBA" id="ARBA00022741"/>
    </source>
</evidence>
<dbReference type="PROSITE" id="PS50011">
    <property type="entry name" value="PROTEIN_KINASE_DOM"/>
    <property type="match status" value="1"/>
</dbReference>
<evidence type="ECO:0000256" key="1">
    <source>
        <dbReference type="ARBA" id="ARBA00012513"/>
    </source>
</evidence>
<evidence type="ECO:0000256" key="3">
    <source>
        <dbReference type="ARBA" id="ARBA00022679"/>
    </source>
</evidence>
<dbReference type="VEuPathDB" id="GiardiaDB:DHA2_151613"/>
<evidence type="ECO:0000256" key="2">
    <source>
        <dbReference type="ARBA" id="ARBA00022527"/>
    </source>
</evidence>
<reference evidence="11 12" key="2">
    <citation type="journal article" date="2013" name="Genome Biol. Evol.">
        <title>Genome sequencing of Giardia lamblia genotypes A2 and B isolates (DH and GS) and comparative analysis with the genomes of genotypes A1 and E (WB and Pig).</title>
        <authorList>
            <person name="Adam R.D."/>
            <person name="Dahlstrom E.W."/>
            <person name="Martens C.A."/>
            <person name="Bruno D.P."/>
            <person name="Barbian K.D."/>
            <person name="Ricklefs S.M."/>
            <person name="Hernandez M.M."/>
            <person name="Narla N.P."/>
            <person name="Patel R.B."/>
            <person name="Porcella S.F."/>
            <person name="Nash T.E."/>
        </authorList>
    </citation>
    <scope>NUCLEOTIDE SEQUENCE [LARGE SCALE GENOMIC DNA]</scope>
    <source>
        <strain evidence="11 12">DH</strain>
    </source>
</reference>
<comment type="catalytic activity">
    <reaction evidence="8">
        <text>L-seryl-[protein] + ATP = O-phospho-L-seryl-[protein] + ADP + H(+)</text>
        <dbReference type="Rhea" id="RHEA:17989"/>
        <dbReference type="Rhea" id="RHEA-COMP:9863"/>
        <dbReference type="Rhea" id="RHEA-COMP:11604"/>
        <dbReference type="ChEBI" id="CHEBI:15378"/>
        <dbReference type="ChEBI" id="CHEBI:29999"/>
        <dbReference type="ChEBI" id="CHEBI:30616"/>
        <dbReference type="ChEBI" id="CHEBI:83421"/>
        <dbReference type="ChEBI" id="CHEBI:456216"/>
        <dbReference type="EC" id="2.7.11.1"/>
    </reaction>
</comment>
<reference evidence="12" key="1">
    <citation type="submission" date="2012-02" db="EMBL/GenBank/DDBJ databases">
        <title>Genome sequencing of Giardia lamblia Genotypes A2 and B isolates (DH and GS) and comparative analysis with the genomes of Genotypes A1 and E (WB and Pig).</title>
        <authorList>
            <person name="Adam R."/>
            <person name="Dahlstrom E."/>
            <person name="Martens C."/>
            <person name="Bruno D."/>
            <person name="Barbian K."/>
            <person name="Porcella S.F."/>
            <person name="Nash T."/>
        </authorList>
    </citation>
    <scope>NUCLEOTIDE SEQUENCE</scope>
    <source>
        <strain evidence="12">DH</strain>
    </source>
</reference>
<keyword evidence="6" id="KW-0067">ATP-binding</keyword>
<dbReference type="GO" id="GO:0005524">
    <property type="term" value="F:ATP binding"/>
    <property type="evidence" value="ECO:0007669"/>
    <property type="project" value="UniProtKB-KW"/>
</dbReference>
<accession>V6TQW7</accession>
<protein>
    <recommendedName>
        <fullName evidence="1">non-specific serine/threonine protein kinase</fullName>
        <ecNumber evidence="1">2.7.11.1</ecNumber>
    </recommendedName>
</protein>
<evidence type="ECO:0000256" key="5">
    <source>
        <dbReference type="ARBA" id="ARBA00022777"/>
    </source>
</evidence>
<dbReference type="PANTHER" id="PTHR43671">
    <property type="entry name" value="SERINE/THREONINE-PROTEIN KINASE NEK"/>
    <property type="match status" value="1"/>
</dbReference>
<dbReference type="AlphaFoldDB" id="V6TQW7"/>
<dbReference type="EMBL" id="AHGT01000003">
    <property type="protein sequence ID" value="ESU39415.1"/>
    <property type="molecule type" value="Genomic_DNA"/>
</dbReference>
<dbReference type="EC" id="2.7.11.1" evidence="1"/>
<feature type="domain" description="Protein kinase" evidence="10">
    <location>
        <begin position="1"/>
        <end position="374"/>
    </location>
</feature>
<dbReference type="VEuPathDB" id="GiardiaDB:GL50581_2454"/>
<evidence type="ECO:0000256" key="8">
    <source>
        <dbReference type="ARBA" id="ARBA00048679"/>
    </source>
</evidence>
<dbReference type="Pfam" id="PF00069">
    <property type="entry name" value="Pkinase"/>
    <property type="match status" value="1"/>
</dbReference>
<evidence type="ECO:0000256" key="9">
    <source>
        <dbReference type="SAM" id="MobiDB-lite"/>
    </source>
</evidence>
<keyword evidence="2 11" id="KW-0723">Serine/threonine-protein kinase</keyword>
<organism evidence="11 12">
    <name type="scientific">Giardia intestinalis</name>
    <name type="common">Giardia lamblia</name>
    <dbReference type="NCBI Taxonomy" id="5741"/>
    <lineage>
        <taxon>Eukaryota</taxon>
        <taxon>Metamonada</taxon>
        <taxon>Diplomonadida</taxon>
        <taxon>Hexamitidae</taxon>
        <taxon>Giardiinae</taxon>
        <taxon>Giardia</taxon>
    </lineage>
</organism>
<dbReference type="GO" id="GO:0004674">
    <property type="term" value="F:protein serine/threonine kinase activity"/>
    <property type="evidence" value="ECO:0007669"/>
    <property type="project" value="UniProtKB-KW"/>
</dbReference>
<evidence type="ECO:0000256" key="7">
    <source>
        <dbReference type="ARBA" id="ARBA00047899"/>
    </source>
</evidence>
<dbReference type="VEuPathDB" id="GiardiaDB:GL50803_0041186"/>
<dbReference type="InterPro" id="IPR011009">
    <property type="entry name" value="Kinase-like_dom_sf"/>
</dbReference>